<dbReference type="InterPro" id="IPR036736">
    <property type="entry name" value="ACP-like_sf"/>
</dbReference>
<dbReference type="GO" id="GO:0044550">
    <property type="term" value="P:secondary metabolite biosynthetic process"/>
    <property type="evidence" value="ECO:0007669"/>
    <property type="project" value="UniProtKB-ARBA"/>
</dbReference>
<dbReference type="InterPro" id="IPR001031">
    <property type="entry name" value="Thioesterase"/>
</dbReference>
<dbReference type="InterPro" id="IPR020845">
    <property type="entry name" value="AMP-binding_CS"/>
</dbReference>
<dbReference type="PANTHER" id="PTHR44845">
    <property type="entry name" value="CARRIER DOMAIN-CONTAINING PROTEIN"/>
    <property type="match status" value="1"/>
</dbReference>
<sequence>MKQIIEFSKQEIEGSISDRFEKVANFCSQQIAIKTENETINYENLNKKANQLARSILKDYHLENQSTIILLDHEISIITSILAILKTRNFYTILDSQSPQERLKIICDESKAKLIITNFNNLTLANNLAENNINIINIDTLNPYINEDNLGFFIAPNAIASLVFTSGSTGKPKGIITTHSFYLDHIYNTSNKDKIQVGDSLTTLLNYSFSGSLNAILTCLLNGGTLVTYNFSKLAHFPLKDWLQENKINYFICTSQVFYQLIDSLDKTTFFSCLRQIMIVTDKLYTKEVERFWQKVSSNCILKHGYGSSETNGIAIIYLQRNSLISSKIIPAGYPIKEVKILDEQGQNLDVNEVGEIAVKSSYLSPGYWQNPQLTKEKFLPVPNDKDSRIYLTGDLGRINSDGYLEIVSRKDLMVKIRGFRIELGEIEANLKEHPKIKQTLVITQENTLEDKKIVSYFVPINNQNIYPQQLREFLKERLPHYQIPSAFVCLDSFPLTASGKIDLKSLPKVDWTTLIQQNFVAPRDEVELQLTKIWEKVLDIQPIGVKDNFFDLGGHSLLAVKLLAQIEKTMAKTLPLATLFQAPTVEELANLVQQKGKSLPWSALIPIQPNGSKPPFFCVHGGGGNILNFYPLANELGSDQPFYGLQAKGVDGQQKPYSCIEDMATHYLEEIFTIQPEGPYFLGGYCFGSLVAFEIAQQLLTKNQKVALLVFFDPIPYYKPISIKEKLFHHLVLLFQIGPTYLLKKIKKIMSQKPNKDFERAIQPETPQSIKIAHLQAYNNYVPLSYPGQVLVFSTNQEDKHQNQYWNAKIGWGSLMTKGLKFHYVYADHISLLKKPHVKELAEKLRDCIDWTLEKEIGSTGTLKELINKFDKPYE</sequence>
<evidence type="ECO:0000259" key="5">
    <source>
        <dbReference type="PROSITE" id="PS50075"/>
    </source>
</evidence>
<dbReference type="FunFam" id="3.30.300.30:FF:000010">
    <property type="entry name" value="Enterobactin synthetase component F"/>
    <property type="match status" value="1"/>
</dbReference>
<dbReference type="Gene3D" id="3.40.50.12780">
    <property type="entry name" value="N-terminal domain of ligase-like"/>
    <property type="match status" value="1"/>
</dbReference>
<evidence type="ECO:0000256" key="2">
    <source>
        <dbReference type="ARBA" id="ARBA00006432"/>
    </source>
</evidence>
<dbReference type="Gene3D" id="3.30.300.30">
    <property type="match status" value="1"/>
</dbReference>
<dbReference type="RefSeq" id="WP_125061108.1">
    <property type="nucleotide sequence ID" value="NZ_BDQK01000013.1"/>
</dbReference>
<dbReference type="PROSITE" id="PS00455">
    <property type="entry name" value="AMP_BINDING"/>
    <property type="match status" value="1"/>
</dbReference>
<dbReference type="AlphaFoldDB" id="A0A401II64"/>
<dbReference type="InterPro" id="IPR000873">
    <property type="entry name" value="AMP-dep_synth/lig_dom"/>
</dbReference>
<evidence type="ECO:0000256" key="4">
    <source>
        <dbReference type="ARBA" id="ARBA00022553"/>
    </source>
</evidence>
<dbReference type="SUPFAM" id="SSF56801">
    <property type="entry name" value="Acetyl-CoA synthetase-like"/>
    <property type="match status" value="1"/>
</dbReference>
<keyword evidence="7" id="KW-1185">Reference proteome</keyword>
<dbReference type="Pfam" id="PF00975">
    <property type="entry name" value="Thioesterase"/>
    <property type="match status" value="1"/>
</dbReference>
<dbReference type="SUPFAM" id="SSF47336">
    <property type="entry name" value="ACP-like"/>
    <property type="match status" value="1"/>
</dbReference>
<feature type="domain" description="Carrier" evidence="5">
    <location>
        <begin position="522"/>
        <end position="597"/>
    </location>
</feature>
<evidence type="ECO:0000313" key="6">
    <source>
        <dbReference type="EMBL" id="GBF80860.1"/>
    </source>
</evidence>
<organism evidence="6 7">
    <name type="scientific">Aphanothece sacrum FPU1</name>
    <dbReference type="NCBI Taxonomy" id="1920663"/>
    <lineage>
        <taxon>Bacteria</taxon>
        <taxon>Bacillati</taxon>
        <taxon>Cyanobacteriota</taxon>
        <taxon>Cyanophyceae</taxon>
        <taxon>Oscillatoriophycideae</taxon>
        <taxon>Chroococcales</taxon>
        <taxon>Aphanothecaceae</taxon>
        <taxon>Aphanothece</taxon>
    </lineage>
</organism>
<dbReference type="PROSITE" id="PS00012">
    <property type="entry name" value="PHOSPHOPANTETHEINE"/>
    <property type="match status" value="1"/>
</dbReference>
<protein>
    <submittedName>
        <fullName evidence="6">Thioester reductase</fullName>
    </submittedName>
</protein>
<dbReference type="GO" id="GO:0031177">
    <property type="term" value="F:phosphopantetheine binding"/>
    <property type="evidence" value="ECO:0007669"/>
    <property type="project" value="InterPro"/>
</dbReference>
<dbReference type="InterPro" id="IPR029058">
    <property type="entry name" value="AB_hydrolase_fold"/>
</dbReference>
<dbReference type="SMART" id="SM00823">
    <property type="entry name" value="PKS_PP"/>
    <property type="match status" value="1"/>
</dbReference>
<dbReference type="Gene3D" id="1.10.1200.10">
    <property type="entry name" value="ACP-like"/>
    <property type="match status" value="1"/>
</dbReference>
<dbReference type="InterPro" id="IPR025110">
    <property type="entry name" value="AMP-bd_C"/>
</dbReference>
<comment type="similarity">
    <text evidence="2">Belongs to the ATP-dependent AMP-binding enzyme family.</text>
</comment>
<dbReference type="Proteomes" id="UP000287247">
    <property type="component" value="Unassembled WGS sequence"/>
</dbReference>
<evidence type="ECO:0000313" key="7">
    <source>
        <dbReference type="Proteomes" id="UP000287247"/>
    </source>
</evidence>
<accession>A0A401II64</accession>
<dbReference type="OrthoDB" id="504230at2"/>
<comment type="cofactor">
    <cofactor evidence="1">
        <name>pantetheine 4'-phosphate</name>
        <dbReference type="ChEBI" id="CHEBI:47942"/>
    </cofactor>
</comment>
<evidence type="ECO:0000256" key="1">
    <source>
        <dbReference type="ARBA" id="ARBA00001957"/>
    </source>
</evidence>
<dbReference type="SUPFAM" id="SSF53474">
    <property type="entry name" value="alpha/beta-Hydrolases"/>
    <property type="match status" value="1"/>
</dbReference>
<evidence type="ECO:0000256" key="3">
    <source>
        <dbReference type="ARBA" id="ARBA00022450"/>
    </source>
</evidence>
<dbReference type="InterPro" id="IPR009081">
    <property type="entry name" value="PP-bd_ACP"/>
</dbReference>
<dbReference type="InterPro" id="IPR045851">
    <property type="entry name" value="AMP-bd_C_sf"/>
</dbReference>
<keyword evidence="4" id="KW-0597">Phosphoprotein</keyword>
<dbReference type="EMBL" id="BDQK01000013">
    <property type="protein sequence ID" value="GBF80860.1"/>
    <property type="molecule type" value="Genomic_DNA"/>
</dbReference>
<reference evidence="7" key="1">
    <citation type="submission" date="2017-05" db="EMBL/GenBank/DDBJ databases">
        <title>Physiological properties and genetic analysis related to exopolysaccharide production of fresh-water unicellular cyanobacterium Aphanothece sacrum, Suizenji Nori, that has been cultured as a food source in Japan.</title>
        <authorList>
            <person name="Kanesaki Y."/>
            <person name="Yoshikawa S."/>
            <person name="Ohki K."/>
        </authorList>
    </citation>
    <scope>NUCLEOTIDE SEQUENCE [LARGE SCALE GENOMIC DNA]</scope>
    <source>
        <strain evidence="7">FPU1</strain>
    </source>
</reference>
<dbReference type="InterPro" id="IPR006162">
    <property type="entry name" value="Ppantetheine_attach_site"/>
</dbReference>
<dbReference type="Gene3D" id="3.40.50.1820">
    <property type="entry name" value="alpha/beta hydrolase"/>
    <property type="match status" value="1"/>
</dbReference>
<dbReference type="PROSITE" id="PS50075">
    <property type="entry name" value="CARRIER"/>
    <property type="match status" value="1"/>
</dbReference>
<keyword evidence="3" id="KW-0596">Phosphopantetheine</keyword>
<name>A0A401II64_APHSA</name>
<dbReference type="FunFam" id="1.10.1200.10:FF:000005">
    <property type="entry name" value="Nonribosomal peptide synthetase 1"/>
    <property type="match status" value="1"/>
</dbReference>
<dbReference type="InterPro" id="IPR042099">
    <property type="entry name" value="ANL_N_sf"/>
</dbReference>
<dbReference type="Pfam" id="PF00501">
    <property type="entry name" value="AMP-binding"/>
    <property type="match status" value="1"/>
</dbReference>
<gene>
    <name evidence="6" type="ORF">AsFPU1_2267</name>
</gene>
<comment type="caution">
    <text evidence="6">The sequence shown here is derived from an EMBL/GenBank/DDBJ whole genome shotgun (WGS) entry which is preliminary data.</text>
</comment>
<dbReference type="InterPro" id="IPR020806">
    <property type="entry name" value="PKS_PP-bd"/>
</dbReference>
<dbReference type="Pfam" id="PF13193">
    <property type="entry name" value="AMP-binding_C"/>
    <property type="match status" value="1"/>
</dbReference>
<dbReference type="PANTHER" id="PTHR44845:SF6">
    <property type="entry name" value="BETA-ALANINE-ACTIVATING ENZYME"/>
    <property type="match status" value="1"/>
</dbReference>
<proteinExistence type="inferred from homology"/>
<dbReference type="Pfam" id="PF00550">
    <property type="entry name" value="PP-binding"/>
    <property type="match status" value="1"/>
</dbReference>